<organism evidence="2 3">
    <name type="scientific">Allorhizobium taibaishanense</name>
    <dbReference type="NCBI Taxonomy" id="887144"/>
    <lineage>
        <taxon>Bacteria</taxon>
        <taxon>Pseudomonadati</taxon>
        <taxon>Pseudomonadota</taxon>
        <taxon>Alphaproteobacteria</taxon>
        <taxon>Hyphomicrobiales</taxon>
        <taxon>Rhizobiaceae</taxon>
        <taxon>Rhizobium/Agrobacterium group</taxon>
        <taxon>Allorhizobium</taxon>
    </lineage>
</organism>
<accession>A0A1Q9A7F9</accession>
<keyword evidence="3" id="KW-1185">Reference proteome</keyword>
<dbReference type="EMBL" id="MKIN01000021">
    <property type="protein sequence ID" value="OLP50505.1"/>
    <property type="molecule type" value="Genomic_DNA"/>
</dbReference>
<reference evidence="2 3" key="1">
    <citation type="submission" date="2016-09" db="EMBL/GenBank/DDBJ databases">
        <title>Rhizobium oryziradicis sp. nov., isolated from the root of rice.</title>
        <authorList>
            <person name="Zhao J."/>
            <person name="Zhang X."/>
        </authorList>
    </citation>
    <scope>NUCLEOTIDE SEQUENCE [LARGE SCALE GENOMIC DNA]</scope>
    <source>
        <strain evidence="2 3">14971</strain>
    </source>
</reference>
<protein>
    <submittedName>
        <fullName evidence="2">Uncharacterized protein</fullName>
    </submittedName>
</protein>
<evidence type="ECO:0000313" key="4">
    <source>
        <dbReference type="Proteomes" id="UP000544107"/>
    </source>
</evidence>
<sequence>MTVREDLAELLARAFWSRSVTEAERLAMQAEIARDARAIGIHSYGRDGGLFSVEPSHFQGLMLREIKGEP</sequence>
<evidence type="ECO:0000313" key="2">
    <source>
        <dbReference type="EMBL" id="OLP50505.1"/>
    </source>
</evidence>
<comment type="caution">
    <text evidence="2">The sequence shown here is derived from an EMBL/GenBank/DDBJ whole genome shotgun (WGS) entry which is preliminary data.</text>
</comment>
<dbReference type="AlphaFoldDB" id="A0A1Q9A7F9"/>
<reference evidence="1 4" key="2">
    <citation type="submission" date="2020-08" db="EMBL/GenBank/DDBJ databases">
        <title>Genomic Encyclopedia of Type Strains, Phase IV (KMG-IV): sequencing the most valuable type-strain genomes for metagenomic binning, comparative biology and taxonomic classification.</title>
        <authorList>
            <person name="Goeker M."/>
        </authorList>
    </citation>
    <scope>NUCLEOTIDE SEQUENCE [LARGE SCALE GENOMIC DNA]</scope>
    <source>
        <strain evidence="1 4">DSM 100021</strain>
    </source>
</reference>
<evidence type="ECO:0000313" key="1">
    <source>
        <dbReference type="EMBL" id="MBB4008304.1"/>
    </source>
</evidence>
<proteinExistence type="predicted"/>
<dbReference type="RefSeq" id="WP_075614396.1">
    <property type="nucleotide sequence ID" value="NZ_JACIED010000003.1"/>
</dbReference>
<dbReference type="OrthoDB" id="8304814at2"/>
<dbReference type="Proteomes" id="UP000544107">
    <property type="component" value="Unassembled WGS sequence"/>
</dbReference>
<evidence type="ECO:0000313" key="3">
    <source>
        <dbReference type="Proteomes" id="UP000185598"/>
    </source>
</evidence>
<dbReference type="Proteomes" id="UP000185598">
    <property type="component" value="Unassembled WGS sequence"/>
</dbReference>
<name>A0A1Q9A7F9_9HYPH</name>
<dbReference type="STRING" id="887144.BJF91_14585"/>
<dbReference type="EMBL" id="JACIED010000003">
    <property type="protein sequence ID" value="MBB4008304.1"/>
    <property type="molecule type" value="Genomic_DNA"/>
</dbReference>
<gene>
    <name evidence="2" type="ORF">BJF91_14585</name>
    <name evidence="1" type="ORF">GGQ71_002584</name>
</gene>